<reference evidence="1" key="1">
    <citation type="submission" date="2020-08" db="EMBL/GenBank/DDBJ databases">
        <title>Genome sequencing and assembly of the red palm weevil Rhynchophorus ferrugineus.</title>
        <authorList>
            <person name="Dias G.B."/>
            <person name="Bergman C.M."/>
            <person name="Manee M."/>
        </authorList>
    </citation>
    <scope>NUCLEOTIDE SEQUENCE</scope>
    <source>
        <strain evidence="1">AA-2017</strain>
        <tissue evidence="1">Whole larva</tissue>
    </source>
</reference>
<evidence type="ECO:0000313" key="2">
    <source>
        <dbReference type="Proteomes" id="UP000625711"/>
    </source>
</evidence>
<dbReference type="OrthoDB" id="6721139at2759"/>
<accession>A0A834HSR2</accession>
<keyword evidence="2" id="KW-1185">Reference proteome</keyword>
<gene>
    <name evidence="1" type="ORF">GWI33_018765</name>
</gene>
<proteinExistence type="predicted"/>
<dbReference type="Proteomes" id="UP000625711">
    <property type="component" value="Unassembled WGS sequence"/>
</dbReference>
<dbReference type="AlphaFoldDB" id="A0A834HSR2"/>
<evidence type="ECO:0000313" key="1">
    <source>
        <dbReference type="EMBL" id="KAF7268067.1"/>
    </source>
</evidence>
<protein>
    <submittedName>
        <fullName evidence="1">Uncharacterized protein</fullName>
    </submittedName>
</protein>
<dbReference type="EMBL" id="JAACXV010014349">
    <property type="protein sequence ID" value="KAF7268067.1"/>
    <property type="molecule type" value="Genomic_DNA"/>
</dbReference>
<organism evidence="1 2">
    <name type="scientific">Rhynchophorus ferrugineus</name>
    <name type="common">Red palm weevil</name>
    <name type="synonym">Curculio ferrugineus</name>
    <dbReference type="NCBI Taxonomy" id="354439"/>
    <lineage>
        <taxon>Eukaryota</taxon>
        <taxon>Metazoa</taxon>
        <taxon>Ecdysozoa</taxon>
        <taxon>Arthropoda</taxon>
        <taxon>Hexapoda</taxon>
        <taxon>Insecta</taxon>
        <taxon>Pterygota</taxon>
        <taxon>Neoptera</taxon>
        <taxon>Endopterygota</taxon>
        <taxon>Coleoptera</taxon>
        <taxon>Polyphaga</taxon>
        <taxon>Cucujiformia</taxon>
        <taxon>Curculionidae</taxon>
        <taxon>Dryophthorinae</taxon>
        <taxon>Rhynchophorus</taxon>
    </lineage>
</organism>
<sequence length="176" mass="20507">MRRSAISSSGTKTYTPNNLEITGSKIRLTESLTVRKPTLVGRKTLFVDPADSDELYIVRKPCTIHRDTATKKPDKYAKKVCLKTAVRELRNADLINKSLKEIKSTSKAEDFERIFRSLCGNDHFLTLKKECIQKSRKDDDILEHYQNQRIYQEFFGQHYDYLEDMVKKAQDEDESH</sequence>
<name>A0A834HSR2_RHYFE</name>
<comment type="caution">
    <text evidence="1">The sequence shown here is derived from an EMBL/GenBank/DDBJ whole genome shotgun (WGS) entry which is preliminary data.</text>
</comment>